<feature type="domain" description="Fumarylacetoacetase-like C-terminal" evidence="2">
    <location>
        <begin position="27"/>
        <end position="230"/>
    </location>
</feature>
<name>A0A939GZJ9_9BURK</name>
<dbReference type="GO" id="GO:0018773">
    <property type="term" value="F:acetylpyruvate hydrolase activity"/>
    <property type="evidence" value="ECO:0007669"/>
    <property type="project" value="TreeGrafter"/>
</dbReference>
<dbReference type="PANTHER" id="PTHR11820">
    <property type="entry name" value="ACYLPYRUVASE"/>
    <property type="match status" value="1"/>
</dbReference>
<proteinExistence type="predicted"/>
<evidence type="ECO:0000256" key="1">
    <source>
        <dbReference type="ARBA" id="ARBA00022723"/>
    </source>
</evidence>
<dbReference type="Gene3D" id="3.90.850.10">
    <property type="entry name" value="Fumarylacetoacetase-like, C-terminal domain"/>
    <property type="match status" value="1"/>
</dbReference>
<comment type="caution">
    <text evidence="3">The sequence shown here is derived from an EMBL/GenBank/DDBJ whole genome shotgun (WGS) entry which is preliminary data.</text>
</comment>
<dbReference type="PANTHER" id="PTHR11820:SF90">
    <property type="entry name" value="FLUTATHIONE S-TRANSFERASE"/>
    <property type="match status" value="1"/>
</dbReference>
<protein>
    <submittedName>
        <fullName evidence="3">Fumarylacetoacetate hydrolase family protein</fullName>
    </submittedName>
</protein>
<organism evidence="3 4">
    <name type="scientific">Comamonas denitrificans</name>
    <dbReference type="NCBI Taxonomy" id="117506"/>
    <lineage>
        <taxon>Bacteria</taxon>
        <taxon>Pseudomonadati</taxon>
        <taxon>Pseudomonadota</taxon>
        <taxon>Betaproteobacteria</taxon>
        <taxon>Burkholderiales</taxon>
        <taxon>Comamonadaceae</taxon>
        <taxon>Comamonas</taxon>
    </lineage>
</organism>
<reference evidence="3" key="1">
    <citation type="submission" date="2021-03" db="EMBL/GenBank/DDBJ databases">
        <title>Comamonas denitrificans.</title>
        <authorList>
            <person name="Finster K."/>
        </authorList>
    </citation>
    <scope>NUCLEOTIDE SEQUENCE</scope>
    <source>
        <strain evidence="3">MM2021_4</strain>
    </source>
</reference>
<keyword evidence="1" id="KW-0479">Metal-binding</keyword>
<keyword evidence="3" id="KW-0378">Hydrolase</keyword>
<evidence type="ECO:0000313" key="4">
    <source>
        <dbReference type="Proteomes" id="UP000664731"/>
    </source>
</evidence>
<keyword evidence="4" id="KW-1185">Reference proteome</keyword>
<dbReference type="EMBL" id="JAFNME010000005">
    <property type="protein sequence ID" value="MBO1248876.1"/>
    <property type="molecule type" value="Genomic_DNA"/>
</dbReference>
<dbReference type="InterPro" id="IPR011234">
    <property type="entry name" value="Fumarylacetoacetase-like_C"/>
</dbReference>
<dbReference type="GO" id="GO:0046872">
    <property type="term" value="F:metal ion binding"/>
    <property type="evidence" value="ECO:0007669"/>
    <property type="project" value="UniProtKB-KW"/>
</dbReference>
<sequence>MNFVFPPQPSASLPVVASDQRFPIHRVYCVGRNYADHAQEMGDTGREPPFFFTKPADAVISAPAGQSVPLPYPSLTQDLHHEVELVVALGSGGKNIAVADALQHVWGYAVGLDMTRRDLQAQLKKLGRPWCIAKGFDASAPMGALTPAAQAGDVQHAAIDLQVNGQLRQSGKTSAMIWNIAEIIAELSCAWELQAGDLIMTGTPAGVAAVQRGDRLQAQVTGLAPLQVNVL</sequence>
<accession>A0A939GZJ9</accession>
<dbReference type="AlphaFoldDB" id="A0A939GZJ9"/>
<evidence type="ECO:0000259" key="2">
    <source>
        <dbReference type="Pfam" id="PF01557"/>
    </source>
</evidence>
<dbReference type="Proteomes" id="UP000664731">
    <property type="component" value="Unassembled WGS sequence"/>
</dbReference>
<dbReference type="InterPro" id="IPR036663">
    <property type="entry name" value="Fumarylacetoacetase_C_sf"/>
</dbReference>
<dbReference type="RefSeq" id="WP_207574424.1">
    <property type="nucleotide sequence ID" value="NZ_JAFNME010000005.1"/>
</dbReference>
<gene>
    <name evidence="3" type="ORF">J1777_03355</name>
</gene>
<dbReference type="SUPFAM" id="SSF56529">
    <property type="entry name" value="FAH"/>
    <property type="match status" value="1"/>
</dbReference>
<dbReference type="Pfam" id="PF01557">
    <property type="entry name" value="FAA_hydrolase"/>
    <property type="match status" value="1"/>
</dbReference>
<evidence type="ECO:0000313" key="3">
    <source>
        <dbReference type="EMBL" id="MBO1248876.1"/>
    </source>
</evidence>